<feature type="transmembrane region" description="Helical" evidence="1">
    <location>
        <begin position="78"/>
        <end position="98"/>
    </location>
</feature>
<dbReference type="RefSeq" id="WP_016205440.1">
    <property type="nucleotide sequence ID" value="NZ_JABBPK010000001.1"/>
</dbReference>
<sequence>MMNDNNQSEKIIKNLQEDWNQLEKLSTSEEPSALFLKDNLQHYQSRKKKAFYRELKLFIITAIFLLSCLSILAFQTLYIIAIIEVASIIVAPIVYFMLTRKQEGKIFDDRN</sequence>
<proteinExistence type="predicted"/>
<dbReference type="AlphaFoldDB" id="A0A7Y0K5P9"/>
<dbReference type="Proteomes" id="UP000588491">
    <property type="component" value="Unassembled WGS sequence"/>
</dbReference>
<comment type="caution">
    <text evidence="2">The sequence shown here is derived from an EMBL/GenBank/DDBJ whole genome shotgun (WGS) entry which is preliminary data.</text>
</comment>
<name>A0A7Y0K5P9_9BACI</name>
<organism evidence="2 3">
    <name type="scientific">Niallia alba</name>
    <dbReference type="NCBI Taxonomy" id="2729105"/>
    <lineage>
        <taxon>Bacteria</taxon>
        <taxon>Bacillati</taxon>
        <taxon>Bacillota</taxon>
        <taxon>Bacilli</taxon>
        <taxon>Bacillales</taxon>
        <taxon>Bacillaceae</taxon>
        <taxon>Niallia</taxon>
    </lineage>
</organism>
<dbReference type="InterPro" id="IPR035238">
    <property type="entry name" value="DUF5345"/>
</dbReference>
<feature type="transmembrane region" description="Helical" evidence="1">
    <location>
        <begin position="55"/>
        <end position="72"/>
    </location>
</feature>
<dbReference type="EMBL" id="JABBPK010000001">
    <property type="protein sequence ID" value="NMO75997.1"/>
    <property type="molecule type" value="Genomic_DNA"/>
</dbReference>
<reference evidence="2 3" key="1">
    <citation type="submission" date="2020-04" db="EMBL/GenBank/DDBJ databases">
        <title>Bacillus sp. UniB3 isolated from commercial digestive syrup.</title>
        <authorList>
            <person name="Thorat V."/>
            <person name="Kirdat K."/>
            <person name="Tiwarekar B."/>
            <person name="Yadav A."/>
        </authorList>
    </citation>
    <scope>NUCLEOTIDE SEQUENCE [LARGE SCALE GENOMIC DNA]</scope>
    <source>
        <strain evidence="2 3">UniB3</strain>
    </source>
</reference>
<keyword evidence="3" id="KW-1185">Reference proteome</keyword>
<evidence type="ECO:0000256" key="1">
    <source>
        <dbReference type="SAM" id="Phobius"/>
    </source>
</evidence>
<keyword evidence="1" id="KW-0812">Transmembrane</keyword>
<dbReference type="Pfam" id="PF17280">
    <property type="entry name" value="DUF5345"/>
    <property type="match status" value="1"/>
</dbReference>
<keyword evidence="1" id="KW-0472">Membrane</keyword>
<evidence type="ECO:0000313" key="3">
    <source>
        <dbReference type="Proteomes" id="UP000588491"/>
    </source>
</evidence>
<protein>
    <submittedName>
        <fullName evidence="2">YxlC family protein</fullName>
    </submittedName>
</protein>
<keyword evidence="1" id="KW-1133">Transmembrane helix</keyword>
<accession>A0A7Y0K5P9</accession>
<gene>
    <name evidence="2" type="ORF">HHU08_03025</name>
</gene>
<evidence type="ECO:0000313" key="2">
    <source>
        <dbReference type="EMBL" id="NMO75997.1"/>
    </source>
</evidence>